<dbReference type="Proteomes" id="UP001157439">
    <property type="component" value="Unassembled WGS sequence"/>
</dbReference>
<name>A0AA37TM44_9GAMM</name>
<evidence type="ECO:0000313" key="2">
    <source>
        <dbReference type="EMBL" id="GLS84067.1"/>
    </source>
</evidence>
<evidence type="ECO:0000313" key="3">
    <source>
        <dbReference type="Proteomes" id="UP001157439"/>
    </source>
</evidence>
<dbReference type="EMBL" id="BSPO01000003">
    <property type="protein sequence ID" value="GLS84067.1"/>
    <property type="molecule type" value="Genomic_DNA"/>
</dbReference>
<dbReference type="RefSeq" id="WP_095498447.1">
    <property type="nucleotide sequence ID" value="NZ_BSPO01000003.1"/>
</dbReference>
<feature type="signal peptide" evidence="1">
    <location>
        <begin position="1"/>
        <end position="23"/>
    </location>
</feature>
<reference evidence="2 3" key="1">
    <citation type="journal article" date="2014" name="Int. J. Syst. Evol. Microbiol.">
        <title>Complete genome sequence of Corynebacterium casei LMG S-19264T (=DSM 44701T), isolated from a smear-ripened cheese.</title>
        <authorList>
            <consortium name="US DOE Joint Genome Institute (JGI-PGF)"/>
            <person name="Walter F."/>
            <person name="Albersmeier A."/>
            <person name="Kalinowski J."/>
            <person name="Ruckert C."/>
        </authorList>
    </citation>
    <scope>NUCLEOTIDE SEQUENCE [LARGE SCALE GENOMIC DNA]</scope>
    <source>
        <strain evidence="2 3">NBRC 112785</strain>
    </source>
</reference>
<dbReference type="AlphaFoldDB" id="A0AA37TM44"/>
<feature type="chain" id="PRO_5041425395" description="Porin" evidence="1">
    <location>
        <begin position="24"/>
        <end position="257"/>
    </location>
</feature>
<protein>
    <recommendedName>
        <fullName evidence="4">Porin</fullName>
    </recommendedName>
</protein>
<comment type="caution">
    <text evidence="2">The sequence shown here is derived from an EMBL/GenBank/DDBJ whole genome shotgun (WGS) entry which is preliminary data.</text>
</comment>
<keyword evidence="1" id="KW-0732">Signal</keyword>
<evidence type="ECO:0000256" key="1">
    <source>
        <dbReference type="SAM" id="SignalP"/>
    </source>
</evidence>
<gene>
    <name evidence="2" type="ORF">GCM10007894_20440</name>
</gene>
<accession>A0AA37TM44</accession>
<organism evidence="2 3">
    <name type="scientific">Paraferrimonas haliotis</name>
    <dbReference type="NCBI Taxonomy" id="2013866"/>
    <lineage>
        <taxon>Bacteria</taxon>
        <taxon>Pseudomonadati</taxon>
        <taxon>Pseudomonadota</taxon>
        <taxon>Gammaproteobacteria</taxon>
        <taxon>Alteromonadales</taxon>
        <taxon>Ferrimonadaceae</taxon>
        <taxon>Paraferrimonas</taxon>
    </lineage>
</organism>
<keyword evidence="3" id="KW-1185">Reference proteome</keyword>
<evidence type="ECO:0008006" key="4">
    <source>
        <dbReference type="Google" id="ProtNLM"/>
    </source>
</evidence>
<proteinExistence type="predicted"/>
<sequence>MKNSTLISVIAFVSVVSSFSSHADSVWVTMIGAENARLVSGQTDVSPATKKERQQLELIAHGANIKALGMTIENTTGTKFNRNGDLTAARNWSYGYFNDNHGISLDLIKGDWLGTGPNIAAVGYAYKKSLGDFSFRVNPTLARIAVKQGPGRYLNDHGVQLNLRGDYQVNDRLSLRVHPQFATWRNDSLGSTMKLELSATMNLTDNKRHKLSVLHESYLVNNKASGMKTRWVGENSPIAGVVPGTEQVFKVRYAYVF</sequence>